<dbReference type="InterPro" id="IPR025789">
    <property type="entry name" value="DOT1_dom"/>
</dbReference>
<evidence type="ECO:0000313" key="3">
    <source>
        <dbReference type="Proteomes" id="UP000789833"/>
    </source>
</evidence>
<dbReference type="Gene3D" id="3.40.50.150">
    <property type="entry name" value="Vaccinia Virus protein VP39"/>
    <property type="match status" value="1"/>
</dbReference>
<accession>A0ABM8YJZ0</accession>
<dbReference type="EMBL" id="CAKJTJ010000004">
    <property type="protein sequence ID" value="CAG9620227.1"/>
    <property type="molecule type" value="Genomic_DNA"/>
</dbReference>
<dbReference type="Pfam" id="PF08123">
    <property type="entry name" value="DOT1"/>
    <property type="match status" value="1"/>
</dbReference>
<dbReference type="InterPro" id="IPR029063">
    <property type="entry name" value="SAM-dependent_MTases_sf"/>
</dbReference>
<dbReference type="Proteomes" id="UP000789833">
    <property type="component" value="Unassembled WGS sequence"/>
</dbReference>
<organism evidence="2 3">
    <name type="scientific">Sutcliffiella rhizosphaerae</name>
    <dbReference type="NCBI Taxonomy" id="2880967"/>
    <lineage>
        <taxon>Bacteria</taxon>
        <taxon>Bacillati</taxon>
        <taxon>Bacillota</taxon>
        <taxon>Bacilli</taxon>
        <taxon>Bacillales</taxon>
        <taxon>Bacillaceae</taxon>
        <taxon>Sutcliffiella</taxon>
    </lineage>
</organism>
<comment type="caution">
    <text evidence="2">The sequence shown here is derived from an EMBL/GenBank/DDBJ whole genome shotgun (WGS) entry which is preliminary data.</text>
</comment>
<proteinExistence type="predicted"/>
<keyword evidence="3" id="KW-1185">Reference proteome</keyword>
<name>A0ABM8YJZ0_9BACI</name>
<dbReference type="CDD" id="cd02440">
    <property type="entry name" value="AdoMet_MTases"/>
    <property type="match status" value="1"/>
</dbReference>
<gene>
    <name evidence="2" type="ORF">BACCIP111883_00995</name>
</gene>
<protein>
    <recommendedName>
        <fullName evidence="1">DOT1 domain-containing protein</fullName>
    </recommendedName>
</protein>
<evidence type="ECO:0000313" key="2">
    <source>
        <dbReference type="EMBL" id="CAG9620227.1"/>
    </source>
</evidence>
<evidence type="ECO:0000259" key="1">
    <source>
        <dbReference type="Pfam" id="PF08123"/>
    </source>
</evidence>
<reference evidence="2 3" key="1">
    <citation type="submission" date="2021-10" db="EMBL/GenBank/DDBJ databases">
        <authorList>
            <person name="Criscuolo A."/>
        </authorList>
    </citation>
    <scope>NUCLEOTIDE SEQUENCE [LARGE SCALE GENOMIC DNA]</scope>
    <source>
        <strain evidence="3">CIP 111883</strain>
    </source>
</reference>
<dbReference type="SUPFAM" id="SSF53335">
    <property type="entry name" value="S-adenosyl-L-methionine-dependent methyltransferases"/>
    <property type="match status" value="1"/>
</dbReference>
<dbReference type="RefSeq" id="WP_230500165.1">
    <property type="nucleotide sequence ID" value="NZ_CAKJTJ010000004.1"/>
</dbReference>
<feature type="domain" description="DOT1" evidence="1">
    <location>
        <begin position="23"/>
        <end position="82"/>
    </location>
</feature>
<sequence length="198" mass="23602">MQTVNYEENWNIKTADIQMGIHRSYTYHRYEPTPYEALDAFFEKYKVTLQDHFIDFGCGKGRLNFYVANQFGAKATGIEMNELFYKDSLMNLADYRGKYKEKIAFEHVMAEDFDIMLSANRFYFFNPFTVDIFRSVINNILLSVEKVNRPVNIILYYPAPDYVYFLEEHPMFSYKLEVPLEGYNKNANERFLVYELAF</sequence>